<feature type="region of interest" description="Disordered" evidence="1">
    <location>
        <begin position="28"/>
        <end position="49"/>
    </location>
</feature>
<dbReference type="OrthoDB" id="4837799at2759"/>
<name>A0A9Q8Q7F7_9HYPO</name>
<dbReference type="RefSeq" id="XP_047837921.1">
    <property type="nucleotide sequence ID" value="XM_047981960.1"/>
</dbReference>
<dbReference type="EMBL" id="CP086354">
    <property type="protein sequence ID" value="UNI14440.1"/>
    <property type="molecule type" value="Genomic_DNA"/>
</dbReference>
<keyword evidence="2" id="KW-0732">Signal</keyword>
<dbReference type="KEGG" id="ptkz:JDV02_001069"/>
<evidence type="ECO:0000256" key="2">
    <source>
        <dbReference type="SAM" id="SignalP"/>
    </source>
</evidence>
<dbReference type="GeneID" id="72063033"/>
<feature type="region of interest" description="Disordered" evidence="1">
    <location>
        <begin position="98"/>
        <end position="120"/>
    </location>
</feature>
<evidence type="ECO:0000256" key="1">
    <source>
        <dbReference type="SAM" id="MobiDB-lite"/>
    </source>
</evidence>
<proteinExistence type="predicted"/>
<accession>A0A9Q8Q7F7</accession>
<keyword evidence="4" id="KW-1185">Reference proteome</keyword>
<evidence type="ECO:0000313" key="3">
    <source>
        <dbReference type="EMBL" id="UNI14440.1"/>
    </source>
</evidence>
<dbReference type="Proteomes" id="UP000829364">
    <property type="component" value="Chromosome 1"/>
</dbReference>
<evidence type="ECO:0000313" key="4">
    <source>
        <dbReference type="Proteomes" id="UP000829364"/>
    </source>
</evidence>
<feature type="chain" id="PRO_5040431367" evidence="2">
    <location>
        <begin position="22"/>
        <end position="120"/>
    </location>
</feature>
<organism evidence="3 4">
    <name type="scientific">Purpureocillium takamizusanense</name>
    <dbReference type="NCBI Taxonomy" id="2060973"/>
    <lineage>
        <taxon>Eukaryota</taxon>
        <taxon>Fungi</taxon>
        <taxon>Dikarya</taxon>
        <taxon>Ascomycota</taxon>
        <taxon>Pezizomycotina</taxon>
        <taxon>Sordariomycetes</taxon>
        <taxon>Hypocreomycetidae</taxon>
        <taxon>Hypocreales</taxon>
        <taxon>Ophiocordycipitaceae</taxon>
        <taxon>Purpureocillium</taxon>
    </lineage>
</organism>
<protein>
    <submittedName>
        <fullName evidence="3">Uncharacterized protein</fullName>
    </submittedName>
</protein>
<sequence>MSPVPSTRTALVLLLAGLSSAAVLPEEAARRHEPVARGGTPTKTLSPRDPSAAAAAVAAAAVTPSVSLPVACDFTYCDGSSSWCFYWAGVTAYDSKGAPIPGETRTNLGPCGAATTATPR</sequence>
<reference evidence="3" key="1">
    <citation type="submission" date="2021-11" db="EMBL/GenBank/DDBJ databases">
        <title>Purpureocillium_takamizusanense_genome.</title>
        <authorList>
            <person name="Nguyen N.-H."/>
        </authorList>
    </citation>
    <scope>NUCLEOTIDE SEQUENCE</scope>
    <source>
        <strain evidence="3">PT3</strain>
    </source>
</reference>
<dbReference type="AlphaFoldDB" id="A0A9Q8Q7F7"/>
<gene>
    <name evidence="3" type="ORF">JDV02_001069</name>
</gene>
<feature type="signal peptide" evidence="2">
    <location>
        <begin position="1"/>
        <end position="21"/>
    </location>
</feature>